<dbReference type="OrthoDB" id="2688393at2759"/>
<dbReference type="OMA" id="CEWALAR"/>
<proteinExistence type="predicted"/>
<gene>
    <name evidence="1" type="ORF">CONPUDRAFT_91955</name>
</gene>
<name>A0A5M3MIJ4_CONPW</name>
<evidence type="ECO:0000313" key="2">
    <source>
        <dbReference type="Proteomes" id="UP000053558"/>
    </source>
</evidence>
<sequence length="362" mass="41008">MAHTMFDKLRDEQLALGLDPWAPFDDGCEWALARWLVTNVGKTAIEEFLKLPIVRQRLGTSYHSAYTLFKKVDALPHSADWHLKNIEVSGNVAGKDGKPMKENLELWFRNPVDCIRDLFGNPQFAESMVYAPEQVFDDDNGKMQQYEEMWTGDWWWETQGRLPEGAVVAPVILASDKTALSMFSGNKTAWPVYLTVGNILKAICRQPSKCATILIGYIPVTKLECFSEDIRSEEGYRLFHYCMDSILDALKDAGANGVPMTCPDCAEPLAYIHWYQPLNTIDASLSMYKIVRSSRLHGPHMSVVRISEILCSCHLIPYGGGDGVSSWTRESALDNAETFLLNHYIDLDFFEHVRVERSRARG</sequence>
<dbReference type="GeneID" id="19211496"/>
<dbReference type="Pfam" id="PF18759">
    <property type="entry name" value="Plavaka"/>
    <property type="match status" value="1"/>
</dbReference>
<dbReference type="InterPro" id="IPR041078">
    <property type="entry name" value="Plavaka"/>
</dbReference>
<reference evidence="2" key="1">
    <citation type="journal article" date="2012" name="Science">
        <title>The Paleozoic origin of enzymatic lignin decomposition reconstructed from 31 fungal genomes.</title>
        <authorList>
            <person name="Floudas D."/>
            <person name="Binder M."/>
            <person name="Riley R."/>
            <person name="Barry K."/>
            <person name="Blanchette R.A."/>
            <person name="Henrissat B."/>
            <person name="Martinez A.T."/>
            <person name="Otillar R."/>
            <person name="Spatafora J.W."/>
            <person name="Yadav J.S."/>
            <person name="Aerts A."/>
            <person name="Benoit I."/>
            <person name="Boyd A."/>
            <person name="Carlson A."/>
            <person name="Copeland A."/>
            <person name="Coutinho P.M."/>
            <person name="de Vries R.P."/>
            <person name="Ferreira P."/>
            <person name="Findley K."/>
            <person name="Foster B."/>
            <person name="Gaskell J."/>
            <person name="Glotzer D."/>
            <person name="Gorecki P."/>
            <person name="Heitman J."/>
            <person name="Hesse C."/>
            <person name="Hori C."/>
            <person name="Igarashi K."/>
            <person name="Jurgens J.A."/>
            <person name="Kallen N."/>
            <person name="Kersten P."/>
            <person name="Kohler A."/>
            <person name="Kuees U."/>
            <person name="Kumar T.K.A."/>
            <person name="Kuo A."/>
            <person name="LaButti K."/>
            <person name="Larrondo L.F."/>
            <person name="Lindquist E."/>
            <person name="Ling A."/>
            <person name="Lombard V."/>
            <person name="Lucas S."/>
            <person name="Lundell T."/>
            <person name="Martin R."/>
            <person name="McLaughlin D.J."/>
            <person name="Morgenstern I."/>
            <person name="Morin E."/>
            <person name="Murat C."/>
            <person name="Nagy L.G."/>
            <person name="Nolan M."/>
            <person name="Ohm R.A."/>
            <person name="Patyshakuliyeva A."/>
            <person name="Rokas A."/>
            <person name="Ruiz-Duenas F.J."/>
            <person name="Sabat G."/>
            <person name="Salamov A."/>
            <person name="Samejima M."/>
            <person name="Schmutz J."/>
            <person name="Slot J.C."/>
            <person name="St John F."/>
            <person name="Stenlid J."/>
            <person name="Sun H."/>
            <person name="Sun S."/>
            <person name="Syed K."/>
            <person name="Tsang A."/>
            <person name="Wiebenga A."/>
            <person name="Young D."/>
            <person name="Pisabarro A."/>
            <person name="Eastwood D.C."/>
            <person name="Martin F."/>
            <person name="Cullen D."/>
            <person name="Grigoriev I.V."/>
            <person name="Hibbett D.S."/>
        </authorList>
    </citation>
    <scope>NUCLEOTIDE SEQUENCE [LARGE SCALE GENOMIC DNA]</scope>
    <source>
        <strain evidence="2">RWD-64-598 SS2</strain>
    </source>
</reference>
<dbReference type="EMBL" id="JH711582">
    <property type="protein sequence ID" value="EIW78604.1"/>
    <property type="molecule type" value="Genomic_DNA"/>
</dbReference>
<keyword evidence="2" id="KW-1185">Reference proteome</keyword>
<protein>
    <submittedName>
        <fullName evidence="1">Uncharacterized protein</fullName>
    </submittedName>
</protein>
<dbReference type="KEGG" id="cput:CONPUDRAFT_91955"/>
<dbReference type="AlphaFoldDB" id="A0A5M3MIJ4"/>
<organism evidence="1 2">
    <name type="scientific">Coniophora puteana (strain RWD-64-598)</name>
    <name type="common">Brown rot fungus</name>
    <dbReference type="NCBI Taxonomy" id="741705"/>
    <lineage>
        <taxon>Eukaryota</taxon>
        <taxon>Fungi</taxon>
        <taxon>Dikarya</taxon>
        <taxon>Basidiomycota</taxon>
        <taxon>Agaricomycotina</taxon>
        <taxon>Agaricomycetes</taxon>
        <taxon>Agaricomycetidae</taxon>
        <taxon>Boletales</taxon>
        <taxon>Coniophorineae</taxon>
        <taxon>Coniophoraceae</taxon>
        <taxon>Coniophora</taxon>
    </lineage>
</organism>
<dbReference type="RefSeq" id="XP_007771609.1">
    <property type="nucleotide sequence ID" value="XM_007773419.1"/>
</dbReference>
<accession>A0A5M3MIJ4</accession>
<comment type="caution">
    <text evidence="1">The sequence shown here is derived from an EMBL/GenBank/DDBJ whole genome shotgun (WGS) entry which is preliminary data.</text>
</comment>
<dbReference type="Proteomes" id="UP000053558">
    <property type="component" value="Unassembled WGS sequence"/>
</dbReference>
<evidence type="ECO:0000313" key="1">
    <source>
        <dbReference type="EMBL" id="EIW78604.1"/>
    </source>
</evidence>